<dbReference type="EMBL" id="MLFU01000470">
    <property type="protein sequence ID" value="KAK1452372.1"/>
    <property type="molecule type" value="Genomic_DNA"/>
</dbReference>
<feature type="region of interest" description="Disordered" evidence="1">
    <location>
        <begin position="1"/>
        <end position="26"/>
    </location>
</feature>
<reference evidence="2 3" key="1">
    <citation type="submission" date="2016-10" db="EMBL/GenBank/DDBJ databases">
        <title>The genome sequence of Colletotrichum fioriniae PJ7.</title>
        <authorList>
            <person name="Baroncelli R."/>
        </authorList>
    </citation>
    <scope>NUCLEOTIDE SEQUENCE [LARGE SCALE GENOMIC DNA]</scope>
    <source>
        <strain evidence="2 3">Tom-12</strain>
    </source>
</reference>
<accession>A0ABQ9QG17</accession>
<sequence>MLSHDLPAEQKIDERRMMRQTYPSLR</sequence>
<evidence type="ECO:0000256" key="1">
    <source>
        <dbReference type="SAM" id="MobiDB-lite"/>
    </source>
</evidence>
<dbReference type="Proteomes" id="UP001227543">
    <property type="component" value="Unassembled WGS sequence"/>
</dbReference>
<comment type="caution">
    <text evidence="2">The sequence shown here is derived from an EMBL/GenBank/DDBJ whole genome shotgun (WGS) entry which is preliminary data.</text>
</comment>
<keyword evidence="3" id="KW-1185">Reference proteome</keyword>
<gene>
    <name evidence="2" type="ORF">CTAM01_17291</name>
</gene>
<feature type="compositionally biased region" description="Basic and acidic residues" evidence="1">
    <location>
        <begin position="1"/>
        <end position="17"/>
    </location>
</feature>
<organism evidence="2 3">
    <name type="scientific">Colletotrichum tamarilloi</name>
    <dbReference type="NCBI Taxonomy" id="1209934"/>
    <lineage>
        <taxon>Eukaryota</taxon>
        <taxon>Fungi</taxon>
        <taxon>Dikarya</taxon>
        <taxon>Ascomycota</taxon>
        <taxon>Pezizomycotina</taxon>
        <taxon>Sordariomycetes</taxon>
        <taxon>Hypocreomycetidae</taxon>
        <taxon>Glomerellales</taxon>
        <taxon>Glomerellaceae</taxon>
        <taxon>Colletotrichum</taxon>
        <taxon>Colletotrichum acutatum species complex</taxon>
    </lineage>
</organism>
<protein>
    <submittedName>
        <fullName evidence="2">Uncharacterized protein</fullName>
    </submittedName>
</protein>
<evidence type="ECO:0000313" key="3">
    <source>
        <dbReference type="Proteomes" id="UP001227543"/>
    </source>
</evidence>
<evidence type="ECO:0000313" key="2">
    <source>
        <dbReference type="EMBL" id="KAK1452372.1"/>
    </source>
</evidence>
<proteinExistence type="predicted"/>
<name>A0ABQ9QG17_9PEZI</name>